<dbReference type="GO" id="GO:0016491">
    <property type="term" value="F:oxidoreductase activity"/>
    <property type="evidence" value="ECO:0007669"/>
    <property type="project" value="InterPro"/>
</dbReference>
<keyword evidence="2" id="KW-1185">Reference proteome</keyword>
<gene>
    <name evidence="1" type="ORF">D8S82_02955</name>
</gene>
<dbReference type="Gene3D" id="2.30.110.10">
    <property type="entry name" value="Electron Transport, Fmn-binding Protein, Chain A"/>
    <property type="match status" value="1"/>
</dbReference>
<dbReference type="EMBL" id="VIFX01000003">
    <property type="protein sequence ID" value="TQR88040.1"/>
    <property type="molecule type" value="Genomic_DNA"/>
</dbReference>
<name>A0A544W715_9MYCO</name>
<dbReference type="InterPro" id="IPR004378">
    <property type="entry name" value="F420H2_quin_Rdtase"/>
</dbReference>
<dbReference type="InterPro" id="IPR012349">
    <property type="entry name" value="Split_barrel_FMN-bd"/>
</dbReference>
<dbReference type="AlphaFoldDB" id="A0A544W715"/>
<reference evidence="1 2" key="1">
    <citation type="submission" date="2018-10" db="EMBL/GenBank/DDBJ databases">
        <title>Draft genome of Mycobacterium hodleri strain B.</title>
        <authorList>
            <person name="Amande T.J."/>
            <person name="Mcgenity T.J."/>
        </authorList>
    </citation>
    <scope>NUCLEOTIDE SEQUENCE [LARGE SCALE GENOMIC DNA]</scope>
    <source>
        <strain evidence="1 2">B</strain>
    </source>
</reference>
<proteinExistence type="predicted"/>
<dbReference type="RefSeq" id="WP_142550649.1">
    <property type="nucleotide sequence ID" value="NZ_VIFX01000003.1"/>
</dbReference>
<accession>A0A544W715</accession>
<organism evidence="1 2">
    <name type="scientific">Mycolicibacterium hodleri</name>
    <dbReference type="NCBI Taxonomy" id="49897"/>
    <lineage>
        <taxon>Bacteria</taxon>
        <taxon>Bacillati</taxon>
        <taxon>Actinomycetota</taxon>
        <taxon>Actinomycetes</taxon>
        <taxon>Mycobacteriales</taxon>
        <taxon>Mycobacteriaceae</taxon>
        <taxon>Mycolicibacterium</taxon>
    </lineage>
</organism>
<dbReference type="Proteomes" id="UP000315759">
    <property type="component" value="Unassembled WGS sequence"/>
</dbReference>
<sequence length="145" mass="16264">MSIEKSAARDSVRVFNKHLLNPAVLRLAGRKHFYASAIHHTGRRSGRPYVTPVTAFRVTDGFVVPLPYGAHTDWLRNLQVEQHGSIRFHGETFPISSPVVVASATASAELPPRQRKIMRRLGFHDFVHLNTTERADDPKETTSAQ</sequence>
<dbReference type="NCBIfam" id="TIGR00026">
    <property type="entry name" value="hi_GC_TIGR00026"/>
    <property type="match status" value="1"/>
</dbReference>
<comment type="caution">
    <text evidence="1">The sequence shown here is derived from an EMBL/GenBank/DDBJ whole genome shotgun (WGS) entry which is preliminary data.</text>
</comment>
<dbReference type="Pfam" id="PF04075">
    <property type="entry name" value="F420H2_quin_red"/>
    <property type="match status" value="1"/>
</dbReference>
<protein>
    <submittedName>
        <fullName evidence="1">Nitroreductase family deazaflavin-dependent oxidoreductase</fullName>
    </submittedName>
</protein>
<evidence type="ECO:0000313" key="2">
    <source>
        <dbReference type="Proteomes" id="UP000315759"/>
    </source>
</evidence>
<evidence type="ECO:0000313" key="1">
    <source>
        <dbReference type="EMBL" id="TQR88040.1"/>
    </source>
</evidence>